<keyword evidence="6 9" id="KW-1133">Transmembrane helix</keyword>
<organism evidence="11 12">
    <name type="scientific">Exiguobacterium aurantiacum</name>
    <dbReference type="NCBI Taxonomy" id="33987"/>
    <lineage>
        <taxon>Bacteria</taxon>
        <taxon>Bacillati</taxon>
        <taxon>Bacillota</taxon>
        <taxon>Bacilli</taxon>
        <taxon>Bacillales</taxon>
        <taxon>Bacillales Family XII. Incertae Sedis</taxon>
        <taxon>Exiguobacterium</taxon>
    </lineage>
</organism>
<keyword evidence="9" id="KW-1003">Cell membrane</keyword>
<keyword evidence="9" id="KW-0479">Metal-binding</keyword>
<keyword evidence="7 9" id="KW-0472">Membrane</keyword>
<protein>
    <recommendedName>
        <fullName evidence="9">Magnesium transporter MgtE</fullName>
    </recommendedName>
</protein>
<gene>
    <name evidence="11" type="primary">mgtE</name>
    <name evidence="11" type="ORF">NCTC13163_00310</name>
</gene>
<dbReference type="CDD" id="cd04606">
    <property type="entry name" value="CBS_pair_Mg_transporter"/>
    <property type="match status" value="1"/>
</dbReference>
<proteinExistence type="inferred from homology"/>
<dbReference type="OrthoDB" id="9790355at2"/>
<feature type="transmembrane region" description="Helical" evidence="9">
    <location>
        <begin position="388"/>
        <end position="414"/>
    </location>
</feature>
<dbReference type="SMART" id="SM00116">
    <property type="entry name" value="CBS"/>
    <property type="match status" value="2"/>
</dbReference>
<dbReference type="NCBIfam" id="TIGR00400">
    <property type="entry name" value="mgtE"/>
    <property type="match status" value="1"/>
</dbReference>
<dbReference type="EMBL" id="UGGP01000001">
    <property type="protein sequence ID" value="STO06969.1"/>
    <property type="molecule type" value="Genomic_DNA"/>
</dbReference>
<dbReference type="GO" id="GO:0046872">
    <property type="term" value="F:metal ion binding"/>
    <property type="evidence" value="ECO:0007669"/>
    <property type="project" value="UniProtKB-KW"/>
</dbReference>
<dbReference type="GO" id="GO:0015095">
    <property type="term" value="F:magnesium ion transmembrane transporter activity"/>
    <property type="evidence" value="ECO:0007669"/>
    <property type="project" value="UniProtKB-UniRule"/>
</dbReference>
<dbReference type="InterPro" id="IPR046342">
    <property type="entry name" value="CBS_dom_sf"/>
</dbReference>
<evidence type="ECO:0000256" key="8">
    <source>
        <dbReference type="PROSITE-ProRule" id="PRU00703"/>
    </source>
</evidence>
<feature type="domain" description="CBS" evidence="10">
    <location>
        <begin position="205"/>
        <end position="261"/>
    </location>
</feature>
<evidence type="ECO:0000313" key="11">
    <source>
        <dbReference type="EMBL" id="STO06969.1"/>
    </source>
</evidence>
<dbReference type="SUPFAM" id="SSF161093">
    <property type="entry name" value="MgtE membrane domain-like"/>
    <property type="match status" value="1"/>
</dbReference>
<evidence type="ECO:0000259" key="10">
    <source>
        <dbReference type="PROSITE" id="PS51371"/>
    </source>
</evidence>
<keyword evidence="5 9" id="KW-0460">Magnesium</keyword>
<dbReference type="Pfam" id="PF03448">
    <property type="entry name" value="MgtE_N"/>
    <property type="match status" value="1"/>
</dbReference>
<keyword evidence="8" id="KW-0129">CBS domain</keyword>
<dbReference type="PANTHER" id="PTHR43773">
    <property type="entry name" value="MAGNESIUM TRANSPORTER MGTE"/>
    <property type="match status" value="1"/>
</dbReference>
<dbReference type="InterPro" id="IPR038076">
    <property type="entry name" value="MgtE_N_sf"/>
</dbReference>
<evidence type="ECO:0000256" key="9">
    <source>
        <dbReference type="RuleBase" id="RU362011"/>
    </source>
</evidence>
<evidence type="ECO:0000256" key="5">
    <source>
        <dbReference type="ARBA" id="ARBA00022842"/>
    </source>
</evidence>
<dbReference type="Gene3D" id="1.25.60.10">
    <property type="entry name" value="MgtE N-terminal domain-like"/>
    <property type="match status" value="1"/>
</dbReference>
<feature type="transmembrane region" description="Helical" evidence="9">
    <location>
        <begin position="313"/>
        <end position="340"/>
    </location>
</feature>
<evidence type="ECO:0000256" key="1">
    <source>
        <dbReference type="ARBA" id="ARBA00004141"/>
    </source>
</evidence>
<dbReference type="Gene3D" id="1.10.357.20">
    <property type="entry name" value="SLC41 divalent cation transporters, integral membrane domain"/>
    <property type="match status" value="1"/>
</dbReference>
<feature type="transmembrane region" description="Helical" evidence="9">
    <location>
        <begin position="426"/>
        <end position="449"/>
    </location>
</feature>
<dbReference type="PROSITE" id="PS51371">
    <property type="entry name" value="CBS"/>
    <property type="match status" value="2"/>
</dbReference>
<reference evidence="11 12" key="1">
    <citation type="submission" date="2018-06" db="EMBL/GenBank/DDBJ databases">
        <authorList>
            <consortium name="Pathogen Informatics"/>
            <person name="Doyle S."/>
        </authorList>
    </citation>
    <scope>NUCLEOTIDE SEQUENCE [LARGE SCALE GENOMIC DNA]</scope>
    <source>
        <strain evidence="11 12">NCTC13163</strain>
    </source>
</reference>
<dbReference type="PANTHER" id="PTHR43773:SF1">
    <property type="entry name" value="MAGNESIUM TRANSPORTER MGTE"/>
    <property type="match status" value="1"/>
</dbReference>
<sequence>MAIERTEHARHQAQVTALIQKGDPVDFRDLFLTLHPGEQADLFVELEQSDRQFVYRALTPELFTDLFEKLDLENQERFIQEMPRPYAVRVLNDMFSDNAADLMNELPDDFMNELFEQMDETEATEVKDLMRYPDDTAGAVMTTEFVVLKADKTVGETLEELRDLGPDAETIYYLYVIDASGRLVGVVSLRDLIVSPLDARIADIMGSRVVSANVLTDQEDLARTVQKYDLLALPVIDDEEKLLGIITVDDVMDVIERETTEDFEELSATKGSSDINMGPLEAAKKRAPWIISLMFLGMITASTIGGFEETLETIVLLAVFMPLVMGSAGNAATQSLVVAVRSIALGTINRKNVIKMVRREFGTGVILGVVCMVVIFGVITFLYDNALIGLIVGISIFAALSVATTVGTLIPLLINRLKLDPAVASGPFITTLMDNLGLIIYFTVATSMLQFL</sequence>
<feature type="transmembrane region" description="Helical" evidence="9">
    <location>
        <begin position="287"/>
        <end position="307"/>
    </location>
</feature>
<dbReference type="InterPro" id="IPR006669">
    <property type="entry name" value="MgtE_transporter"/>
</dbReference>
<dbReference type="GO" id="GO:0005886">
    <property type="term" value="C:plasma membrane"/>
    <property type="evidence" value="ECO:0007669"/>
    <property type="project" value="UniProtKB-SubCell"/>
</dbReference>
<evidence type="ECO:0000256" key="3">
    <source>
        <dbReference type="ARBA" id="ARBA00022448"/>
    </source>
</evidence>
<evidence type="ECO:0000256" key="6">
    <source>
        <dbReference type="ARBA" id="ARBA00022989"/>
    </source>
</evidence>
<dbReference type="InterPro" id="IPR006668">
    <property type="entry name" value="Mg_transptr_MgtE_intracell_dom"/>
</dbReference>
<keyword evidence="4 9" id="KW-0812">Transmembrane</keyword>
<feature type="transmembrane region" description="Helical" evidence="9">
    <location>
        <begin position="361"/>
        <end position="382"/>
    </location>
</feature>
<keyword evidence="3 9" id="KW-0813">Transport</keyword>
<comment type="subunit">
    <text evidence="9">Homodimer.</text>
</comment>
<comment type="subcellular location">
    <subcellularLocation>
        <location evidence="9">Cell membrane</location>
        <topology evidence="9">Multi-pass membrane protein</topology>
    </subcellularLocation>
    <subcellularLocation>
        <location evidence="1">Membrane</location>
        <topology evidence="1">Multi-pass membrane protein</topology>
    </subcellularLocation>
</comment>
<comment type="function">
    <text evidence="9">Acts as a magnesium transporter.</text>
</comment>
<dbReference type="InterPro" id="IPR000644">
    <property type="entry name" value="CBS_dom"/>
</dbReference>
<comment type="similarity">
    <text evidence="2 9">Belongs to the SLC41A transporter family.</text>
</comment>
<name>A0A377FQ56_9BACL</name>
<dbReference type="Proteomes" id="UP000254060">
    <property type="component" value="Unassembled WGS sequence"/>
</dbReference>
<dbReference type="Gene3D" id="3.10.580.10">
    <property type="entry name" value="CBS-domain"/>
    <property type="match status" value="1"/>
</dbReference>
<dbReference type="Pfam" id="PF00571">
    <property type="entry name" value="CBS"/>
    <property type="match status" value="2"/>
</dbReference>
<dbReference type="SUPFAM" id="SSF158791">
    <property type="entry name" value="MgtE N-terminal domain-like"/>
    <property type="match status" value="1"/>
</dbReference>
<dbReference type="RefSeq" id="WP_029334144.1">
    <property type="nucleotide sequence ID" value="NZ_UGGP01000001.1"/>
</dbReference>
<accession>A0A377FQ56</accession>
<evidence type="ECO:0000256" key="7">
    <source>
        <dbReference type="ARBA" id="ARBA00023136"/>
    </source>
</evidence>
<dbReference type="SUPFAM" id="SSF54631">
    <property type="entry name" value="CBS-domain pair"/>
    <property type="match status" value="1"/>
</dbReference>
<feature type="domain" description="CBS" evidence="10">
    <location>
        <begin position="141"/>
        <end position="204"/>
    </location>
</feature>
<dbReference type="AlphaFoldDB" id="A0A377FQ56"/>
<evidence type="ECO:0000256" key="4">
    <source>
        <dbReference type="ARBA" id="ARBA00022692"/>
    </source>
</evidence>
<dbReference type="STRING" id="1397694.GCA_000702585_00829"/>
<evidence type="ECO:0000256" key="2">
    <source>
        <dbReference type="ARBA" id="ARBA00009749"/>
    </source>
</evidence>
<dbReference type="Pfam" id="PF01769">
    <property type="entry name" value="MgtE"/>
    <property type="match status" value="1"/>
</dbReference>
<dbReference type="InterPro" id="IPR036739">
    <property type="entry name" value="SLC41_membr_dom_sf"/>
</dbReference>
<evidence type="ECO:0000313" key="12">
    <source>
        <dbReference type="Proteomes" id="UP000254060"/>
    </source>
</evidence>
<dbReference type="InterPro" id="IPR006667">
    <property type="entry name" value="SLC41_membr_dom"/>
</dbReference>
<dbReference type="SMART" id="SM00924">
    <property type="entry name" value="MgtE_N"/>
    <property type="match status" value="1"/>
</dbReference>